<dbReference type="Proteomes" id="UP000203794">
    <property type="component" value="Segment"/>
</dbReference>
<proteinExistence type="predicted"/>
<dbReference type="GeneID" id="26639523"/>
<dbReference type="RefSeq" id="YP_009212931.1">
    <property type="nucleotide sequence ID" value="NC_028950.1"/>
</dbReference>
<evidence type="ECO:0000313" key="1">
    <source>
        <dbReference type="EMBL" id="BAQ02610.1"/>
    </source>
</evidence>
<accession>A0A0A8J879</accession>
<dbReference type="EMBL" id="AP014693">
    <property type="protein sequence ID" value="BAQ02610.1"/>
    <property type="molecule type" value="Genomic_DNA"/>
</dbReference>
<keyword evidence="2" id="KW-1185">Reference proteome</keyword>
<reference evidence="1 2" key="1">
    <citation type="submission" date="2014-12" db="EMBL/GenBank/DDBJ databases">
        <title>Genome analysis of a novel jumbo phage RSL2 infecting the phytopathogen Ralstonia solanacearum.</title>
        <authorList>
            <person name="Kawasaki T."/>
            <person name="Fujie M."/>
            <person name="Chatchawankanphanich O."/>
            <person name="Ogata H."/>
            <person name="Yamada T."/>
        </authorList>
    </citation>
    <scope>NUCLEOTIDE SEQUENCE [LARGE SCALE GENOMIC DNA]</scope>
    <source>
        <strain evidence="1 2">RSL2</strain>
    </source>
</reference>
<sequence>MTIYSKAAGAWHHVAKIFYKASGAWKRVNAAYVKQGGVWKQTFGRHNYSIFALGLSQTIYPAANKGIWMDGVQIESAGRSYNLIQFDKYGNMIFSKQYDVFGEDQYLQNNTNPVVTGQIDGLTNDLNAMPNGQLFALVSYDEPYSGRLRNSLPAAVYRVGGTSGIYGNANFAYRSAYLLIGKVGSAPLTEQNVGVTYPSGAAGTGTGDPNAAIAIPCFIWENNWYNGSA</sequence>
<organism evidence="1 2">
    <name type="scientific">Ralstonia phage RSL2</name>
    <dbReference type="NCBI Taxonomy" id="1585840"/>
    <lineage>
        <taxon>Viruses</taxon>
        <taxon>Duplodnaviria</taxon>
        <taxon>Heunggongvirae</taxon>
        <taxon>Uroviricota</taxon>
        <taxon>Caudoviricetes</taxon>
        <taxon>Chimalliviridae</taxon>
        <taxon>Chiangmaivirus</taxon>
        <taxon>Chiangmaivirus RSL2</taxon>
    </lineage>
</organism>
<name>A0A0A8J879_9CAUD</name>
<dbReference type="OrthoDB" id="31851at10239"/>
<evidence type="ECO:0000313" key="2">
    <source>
        <dbReference type="Proteomes" id="UP000203794"/>
    </source>
</evidence>
<protein>
    <submittedName>
        <fullName evidence="1">Uncharacterized protein</fullName>
    </submittedName>
</protein>
<dbReference type="KEGG" id="vg:26639523"/>